<evidence type="ECO:0000313" key="1">
    <source>
        <dbReference type="EMBL" id="KAJ8627080.1"/>
    </source>
</evidence>
<proteinExistence type="predicted"/>
<sequence length="259" mass="28792">MSFTIPMEESSGIVSLILPYLVNSVNLPMLNFSPLQEKLCSMEKEEWGINRYGLMKGMIKLRSQDQEAHIAQIEEESLTLNEEAFLDGRQKSCEQKIYLLGLQNTTCTTGMGKRLLNRCYSKSLCDKPTGFNMLQTSSMSSATSMSRFGNQTATKTCKSSHLQVTTGFFIPLKNSQDVDISISRIPVFKKVNAVGYNDPSVIDKRVSRKNISLNATANGNSGARSKGAKEDGDRPKERNLSCFGALRNILYKETQSTIT</sequence>
<protein>
    <submittedName>
        <fullName evidence="1">Uncharacterized protein</fullName>
    </submittedName>
</protein>
<dbReference type="Proteomes" id="UP001234297">
    <property type="component" value="Chromosome 6"/>
</dbReference>
<comment type="caution">
    <text evidence="1">The sequence shown here is derived from an EMBL/GenBank/DDBJ whole genome shotgun (WGS) entry which is preliminary data.</text>
</comment>
<accession>A0ACC2L1C5</accession>
<organism evidence="1 2">
    <name type="scientific">Persea americana</name>
    <name type="common">Avocado</name>
    <dbReference type="NCBI Taxonomy" id="3435"/>
    <lineage>
        <taxon>Eukaryota</taxon>
        <taxon>Viridiplantae</taxon>
        <taxon>Streptophyta</taxon>
        <taxon>Embryophyta</taxon>
        <taxon>Tracheophyta</taxon>
        <taxon>Spermatophyta</taxon>
        <taxon>Magnoliopsida</taxon>
        <taxon>Magnoliidae</taxon>
        <taxon>Laurales</taxon>
        <taxon>Lauraceae</taxon>
        <taxon>Persea</taxon>
    </lineage>
</organism>
<name>A0ACC2L1C5_PERAE</name>
<gene>
    <name evidence="1" type="ORF">MRB53_020387</name>
</gene>
<dbReference type="EMBL" id="CM056814">
    <property type="protein sequence ID" value="KAJ8627080.1"/>
    <property type="molecule type" value="Genomic_DNA"/>
</dbReference>
<reference evidence="1 2" key="1">
    <citation type="journal article" date="2022" name="Hortic Res">
        <title>A haplotype resolved chromosomal level avocado genome allows analysis of novel avocado genes.</title>
        <authorList>
            <person name="Nath O."/>
            <person name="Fletcher S.J."/>
            <person name="Hayward A."/>
            <person name="Shaw L.M."/>
            <person name="Masouleh A.K."/>
            <person name="Furtado A."/>
            <person name="Henry R.J."/>
            <person name="Mitter N."/>
        </authorList>
    </citation>
    <scope>NUCLEOTIDE SEQUENCE [LARGE SCALE GENOMIC DNA]</scope>
    <source>
        <strain evidence="2">cv. Hass</strain>
    </source>
</reference>
<evidence type="ECO:0000313" key="2">
    <source>
        <dbReference type="Proteomes" id="UP001234297"/>
    </source>
</evidence>
<keyword evidence="2" id="KW-1185">Reference proteome</keyword>